<evidence type="ECO:0000313" key="1">
    <source>
        <dbReference type="Proteomes" id="UP000694843"/>
    </source>
</evidence>
<dbReference type="Proteomes" id="UP000694843">
    <property type="component" value="Unplaced"/>
</dbReference>
<dbReference type="GeneID" id="125177987"/>
<dbReference type="OrthoDB" id="204305at2759"/>
<feature type="non-terminal residue" evidence="2">
    <location>
        <position position="1"/>
    </location>
</feature>
<proteinExistence type="predicted"/>
<dbReference type="RefSeq" id="XP_047736739.1">
    <property type="nucleotide sequence ID" value="XM_047880783.1"/>
</dbReference>
<evidence type="ECO:0000313" key="2">
    <source>
        <dbReference type="RefSeq" id="XP_047736739.1"/>
    </source>
</evidence>
<dbReference type="AlphaFoldDB" id="A0A979FIE3"/>
<accession>A0A979FIE3</accession>
<gene>
    <name evidence="2" type="primary">LOC125177987</name>
</gene>
<name>A0A979FIE3_HYAAZ</name>
<dbReference type="KEGG" id="hazt:125177987"/>
<dbReference type="OMA" id="SYLCERD"/>
<sequence length="166" mass="19167">MLDREVAAVHEFLKSGKMLHIMRDTSSHGVPILGGTYGVNQAACDRSLLNRIRGQVLAKPKKSYDQSVLRTYLYPKLVHSSIAHDSFTCQKFPSSVPFPTQRKDGKFVGNRRYRSEFSEDTVKIECPVKCRPPNQSRLEILLKIFIRSFLYWFYKPVEVLLEEQTN</sequence>
<reference evidence="2" key="1">
    <citation type="submission" date="2025-08" db="UniProtKB">
        <authorList>
            <consortium name="RefSeq"/>
        </authorList>
    </citation>
    <scope>IDENTIFICATION</scope>
    <source>
        <tissue evidence="2">Whole organism</tissue>
    </source>
</reference>
<organism evidence="1 2">
    <name type="scientific">Hyalella azteca</name>
    <name type="common">Amphipod</name>
    <dbReference type="NCBI Taxonomy" id="294128"/>
    <lineage>
        <taxon>Eukaryota</taxon>
        <taxon>Metazoa</taxon>
        <taxon>Ecdysozoa</taxon>
        <taxon>Arthropoda</taxon>
        <taxon>Crustacea</taxon>
        <taxon>Multicrustacea</taxon>
        <taxon>Malacostraca</taxon>
        <taxon>Eumalacostraca</taxon>
        <taxon>Peracarida</taxon>
        <taxon>Amphipoda</taxon>
        <taxon>Senticaudata</taxon>
        <taxon>Talitrida</taxon>
        <taxon>Talitroidea</taxon>
        <taxon>Hyalellidae</taxon>
        <taxon>Hyalella</taxon>
    </lineage>
</organism>
<protein>
    <submittedName>
        <fullName evidence="2">Uncharacterized protein LOC125177987</fullName>
    </submittedName>
</protein>
<keyword evidence="1" id="KW-1185">Reference proteome</keyword>